<keyword evidence="1" id="KW-0175">Coiled coil</keyword>
<proteinExistence type="predicted"/>
<accession>A0A2W4YFX6</accession>
<dbReference type="AlphaFoldDB" id="A0A2W4YFX6"/>
<evidence type="ECO:0000313" key="3">
    <source>
        <dbReference type="Proteomes" id="UP000249081"/>
    </source>
</evidence>
<protein>
    <recommendedName>
        <fullName evidence="4">Coiled coil domain-containing protein</fullName>
    </recommendedName>
</protein>
<reference evidence="2 3" key="2">
    <citation type="submission" date="2018-06" db="EMBL/GenBank/DDBJ databases">
        <title>Metagenomic assembly of (sub)arctic Cyanobacteria and their associated microbiome from non-axenic cultures.</title>
        <authorList>
            <person name="Baurain D."/>
        </authorList>
    </citation>
    <scope>NUCLEOTIDE SEQUENCE [LARGE SCALE GENOMIC DNA]</scope>
    <source>
        <strain evidence="2">ULC041bin1</strain>
    </source>
</reference>
<reference evidence="3" key="1">
    <citation type="submission" date="2018-04" db="EMBL/GenBank/DDBJ databases">
        <authorList>
            <person name="Cornet L."/>
        </authorList>
    </citation>
    <scope>NUCLEOTIDE SEQUENCE [LARGE SCALE GENOMIC DNA]</scope>
</reference>
<sequence>MTERDVAQGEMEKKLQDWGAKLDEMKAKVDQSGADTKAQLEGKIETLTVRRDAMQQRLADLKGSSDEAWHSVKTGLQAAWNDVSEAFEEAAAKFK</sequence>
<name>A0A2W4YFX6_9CYAN</name>
<feature type="coiled-coil region" evidence="1">
    <location>
        <begin position="37"/>
        <end position="64"/>
    </location>
</feature>
<evidence type="ECO:0008006" key="4">
    <source>
        <dbReference type="Google" id="ProtNLM"/>
    </source>
</evidence>
<organism evidence="2 3">
    <name type="scientific">Shackletoniella antarctica</name>
    <dbReference type="NCBI Taxonomy" id="268115"/>
    <lineage>
        <taxon>Bacteria</taxon>
        <taxon>Bacillati</taxon>
        <taxon>Cyanobacteriota</taxon>
        <taxon>Cyanophyceae</taxon>
        <taxon>Oculatellales</taxon>
        <taxon>Oculatellaceae</taxon>
        <taxon>Shackletoniella</taxon>
    </lineage>
</organism>
<comment type="caution">
    <text evidence="2">The sequence shown here is derived from an EMBL/GenBank/DDBJ whole genome shotgun (WGS) entry which is preliminary data.</text>
</comment>
<evidence type="ECO:0000256" key="1">
    <source>
        <dbReference type="SAM" id="Coils"/>
    </source>
</evidence>
<dbReference type="Gene3D" id="1.20.120.20">
    <property type="entry name" value="Apolipoprotein"/>
    <property type="match status" value="1"/>
</dbReference>
<dbReference type="EMBL" id="QBMN01000056">
    <property type="protein sequence ID" value="PZO41978.1"/>
    <property type="molecule type" value="Genomic_DNA"/>
</dbReference>
<evidence type="ECO:0000313" key="2">
    <source>
        <dbReference type="EMBL" id="PZO41978.1"/>
    </source>
</evidence>
<gene>
    <name evidence="2" type="ORF">DCF17_09740</name>
</gene>
<dbReference type="Proteomes" id="UP000249081">
    <property type="component" value="Unassembled WGS sequence"/>
</dbReference>